<evidence type="ECO:0000256" key="10">
    <source>
        <dbReference type="ARBA" id="ARBA00023136"/>
    </source>
</evidence>
<evidence type="ECO:0000256" key="3">
    <source>
        <dbReference type="ARBA" id="ARBA00012438"/>
    </source>
</evidence>
<dbReference type="InterPro" id="IPR036097">
    <property type="entry name" value="HisK_dim/P_sf"/>
</dbReference>
<keyword evidence="6 12" id="KW-0812">Transmembrane</keyword>
<evidence type="ECO:0000313" key="15">
    <source>
        <dbReference type="EMBL" id="TDD23117.1"/>
    </source>
</evidence>
<comment type="caution">
    <text evidence="15">The sequence shown here is derived from an EMBL/GenBank/DDBJ whole genome shotgun (WGS) entry which is preliminary data.</text>
</comment>
<dbReference type="EMBL" id="SMKP01000020">
    <property type="protein sequence ID" value="TDD23117.1"/>
    <property type="molecule type" value="Genomic_DNA"/>
</dbReference>
<evidence type="ECO:0000256" key="4">
    <source>
        <dbReference type="ARBA" id="ARBA00022553"/>
    </source>
</evidence>
<feature type="domain" description="Histidine kinase" evidence="13">
    <location>
        <begin position="180"/>
        <end position="393"/>
    </location>
</feature>
<keyword evidence="16" id="KW-1185">Reference proteome</keyword>
<dbReference type="Gene3D" id="6.10.340.10">
    <property type="match status" value="1"/>
</dbReference>
<dbReference type="EC" id="2.7.13.3" evidence="3"/>
<dbReference type="SMART" id="SM00388">
    <property type="entry name" value="HisKA"/>
    <property type="match status" value="1"/>
</dbReference>
<feature type="region of interest" description="Disordered" evidence="11">
    <location>
        <begin position="52"/>
        <end position="72"/>
    </location>
</feature>
<reference evidence="15 16" key="1">
    <citation type="submission" date="2019-03" db="EMBL/GenBank/DDBJ databases">
        <title>Draft genome sequences of novel Actinobacteria.</title>
        <authorList>
            <person name="Sahin N."/>
            <person name="Ay H."/>
            <person name="Saygin H."/>
        </authorList>
    </citation>
    <scope>NUCLEOTIDE SEQUENCE [LARGE SCALE GENOMIC DNA]</scope>
    <source>
        <strain evidence="15 16">KC712</strain>
    </source>
</reference>
<dbReference type="Pfam" id="PF00672">
    <property type="entry name" value="HAMP"/>
    <property type="match status" value="1"/>
</dbReference>
<dbReference type="GO" id="GO:0005886">
    <property type="term" value="C:plasma membrane"/>
    <property type="evidence" value="ECO:0007669"/>
    <property type="project" value="UniProtKB-SubCell"/>
</dbReference>
<dbReference type="InterPro" id="IPR003594">
    <property type="entry name" value="HATPase_dom"/>
</dbReference>
<protein>
    <recommendedName>
        <fullName evidence="3">histidine kinase</fullName>
        <ecNumber evidence="3">2.7.13.3</ecNumber>
    </recommendedName>
</protein>
<evidence type="ECO:0000259" key="13">
    <source>
        <dbReference type="PROSITE" id="PS50109"/>
    </source>
</evidence>
<dbReference type="AlphaFoldDB" id="A0A4V2YFG8"/>
<keyword evidence="7 15" id="KW-0418">Kinase</keyword>
<gene>
    <name evidence="15" type="ORF">E1294_09785</name>
</gene>
<keyword evidence="5" id="KW-0808">Transferase</keyword>
<evidence type="ECO:0000256" key="5">
    <source>
        <dbReference type="ARBA" id="ARBA00022679"/>
    </source>
</evidence>
<dbReference type="SMART" id="SM00387">
    <property type="entry name" value="HATPase_c"/>
    <property type="match status" value="1"/>
</dbReference>
<dbReference type="CDD" id="cd00082">
    <property type="entry name" value="HisKA"/>
    <property type="match status" value="1"/>
</dbReference>
<organism evidence="15 16">
    <name type="scientific">Nonomuraea diastatica</name>
    <dbReference type="NCBI Taxonomy" id="1848329"/>
    <lineage>
        <taxon>Bacteria</taxon>
        <taxon>Bacillati</taxon>
        <taxon>Actinomycetota</taxon>
        <taxon>Actinomycetes</taxon>
        <taxon>Streptosporangiales</taxon>
        <taxon>Streptosporangiaceae</taxon>
        <taxon>Nonomuraea</taxon>
    </lineage>
</organism>
<sequence>MTAVGSIARLRPAATIRLRLTVLYGGLFVAVGVLLLTITYGLFARQLQAPGRGTGRGVPRPDPPVLSPHANDPGSIRERIVEALAQQRAEALSELLTQSVLALALVSIVATALGWVMAGRVLGPLRDITAAARRLSTHNLDERINLRGPRDELKELADTIDAMLGRLAAAFEAQRRFVANASHELRTPLTVQRAAVDVALARPSLESLLTMARRIRAATRRHEHLIASLLTLARSERGIERYDPVDLAAAVRDALAEAAGDIELKGLRLAHALAPTPLSGDPVLLERLAGNLVENAVLHNAEGGWIDVRTEAGPGSVTLHIANSGARVAPEAVAALFEPFRRHAPDRAGGTGQGHGLGLSIVAAITHAHLGRYAAKAREGGGLEVSVTLPRGVRAPVPAVKDARAAPTIRA</sequence>
<feature type="domain" description="HAMP" evidence="14">
    <location>
        <begin position="119"/>
        <end position="172"/>
    </location>
</feature>
<dbReference type="PRINTS" id="PR00344">
    <property type="entry name" value="BCTRLSENSOR"/>
</dbReference>
<evidence type="ECO:0000313" key="16">
    <source>
        <dbReference type="Proteomes" id="UP000294543"/>
    </source>
</evidence>
<evidence type="ECO:0000256" key="2">
    <source>
        <dbReference type="ARBA" id="ARBA00004236"/>
    </source>
</evidence>
<feature type="transmembrane region" description="Helical" evidence="12">
    <location>
        <begin position="21"/>
        <end position="43"/>
    </location>
</feature>
<evidence type="ECO:0000256" key="12">
    <source>
        <dbReference type="SAM" id="Phobius"/>
    </source>
</evidence>
<dbReference type="Gene3D" id="3.30.565.10">
    <property type="entry name" value="Histidine kinase-like ATPase, C-terminal domain"/>
    <property type="match status" value="1"/>
</dbReference>
<dbReference type="SUPFAM" id="SSF55874">
    <property type="entry name" value="ATPase domain of HSP90 chaperone/DNA topoisomerase II/histidine kinase"/>
    <property type="match status" value="1"/>
</dbReference>
<dbReference type="PROSITE" id="PS50109">
    <property type="entry name" value="HIS_KIN"/>
    <property type="match status" value="1"/>
</dbReference>
<dbReference type="PROSITE" id="PS50885">
    <property type="entry name" value="HAMP"/>
    <property type="match status" value="1"/>
</dbReference>
<dbReference type="Pfam" id="PF02518">
    <property type="entry name" value="HATPase_c"/>
    <property type="match status" value="1"/>
</dbReference>
<dbReference type="GO" id="GO:0000155">
    <property type="term" value="F:phosphorelay sensor kinase activity"/>
    <property type="evidence" value="ECO:0007669"/>
    <property type="project" value="InterPro"/>
</dbReference>
<evidence type="ECO:0000259" key="14">
    <source>
        <dbReference type="PROSITE" id="PS50885"/>
    </source>
</evidence>
<dbReference type="CDD" id="cd06225">
    <property type="entry name" value="HAMP"/>
    <property type="match status" value="1"/>
</dbReference>
<dbReference type="SUPFAM" id="SSF47384">
    <property type="entry name" value="Homodimeric domain of signal transducing histidine kinase"/>
    <property type="match status" value="1"/>
</dbReference>
<dbReference type="InterPro" id="IPR003661">
    <property type="entry name" value="HisK_dim/P_dom"/>
</dbReference>
<dbReference type="Pfam" id="PF00512">
    <property type="entry name" value="HisKA"/>
    <property type="match status" value="1"/>
</dbReference>
<evidence type="ECO:0000256" key="9">
    <source>
        <dbReference type="ARBA" id="ARBA00023012"/>
    </source>
</evidence>
<dbReference type="SMART" id="SM00304">
    <property type="entry name" value="HAMP"/>
    <property type="match status" value="1"/>
</dbReference>
<evidence type="ECO:0000256" key="1">
    <source>
        <dbReference type="ARBA" id="ARBA00000085"/>
    </source>
</evidence>
<comment type="catalytic activity">
    <reaction evidence="1">
        <text>ATP + protein L-histidine = ADP + protein N-phospho-L-histidine.</text>
        <dbReference type="EC" id="2.7.13.3"/>
    </reaction>
</comment>
<dbReference type="SUPFAM" id="SSF158472">
    <property type="entry name" value="HAMP domain-like"/>
    <property type="match status" value="1"/>
</dbReference>
<dbReference type="InterPro" id="IPR050428">
    <property type="entry name" value="TCS_sensor_his_kinase"/>
</dbReference>
<dbReference type="InterPro" id="IPR036890">
    <property type="entry name" value="HATPase_C_sf"/>
</dbReference>
<dbReference type="PANTHER" id="PTHR45436:SF5">
    <property type="entry name" value="SENSOR HISTIDINE KINASE TRCS"/>
    <property type="match status" value="1"/>
</dbReference>
<keyword evidence="8 12" id="KW-1133">Transmembrane helix</keyword>
<proteinExistence type="predicted"/>
<keyword evidence="4" id="KW-0597">Phosphoprotein</keyword>
<dbReference type="PANTHER" id="PTHR45436">
    <property type="entry name" value="SENSOR HISTIDINE KINASE YKOH"/>
    <property type="match status" value="1"/>
</dbReference>
<evidence type="ECO:0000256" key="6">
    <source>
        <dbReference type="ARBA" id="ARBA00022692"/>
    </source>
</evidence>
<dbReference type="InterPro" id="IPR005467">
    <property type="entry name" value="His_kinase_dom"/>
</dbReference>
<dbReference type="Gene3D" id="1.10.287.130">
    <property type="match status" value="1"/>
</dbReference>
<dbReference type="Proteomes" id="UP000294543">
    <property type="component" value="Unassembled WGS sequence"/>
</dbReference>
<name>A0A4V2YFG8_9ACTN</name>
<dbReference type="InterPro" id="IPR004358">
    <property type="entry name" value="Sig_transdc_His_kin-like_C"/>
</dbReference>
<dbReference type="InterPro" id="IPR003660">
    <property type="entry name" value="HAMP_dom"/>
</dbReference>
<comment type="subcellular location">
    <subcellularLocation>
        <location evidence="2">Cell membrane</location>
    </subcellularLocation>
</comment>
<accession>A0A4V2YFG8</accession>
<evidence type="ECO:0000256" key="7">
    <source>
        <dbReference type="ARBA" id="ARBA00022777"/>
    </source>
</evidence>
<keyword evidence="9" id="KW-0902">Two-component regulatory system</keyword>
<feature type="transmembrane region" description="Helical" evidence="12">
    <location>
        <begin position="100"/>
        <end position="118"/>
    </location>
</feature>
<evidence type="ECO:0000256" key="8">
    <source>
        <dbReference type="ARBA" id="ARBA00022989"/>
    </source>
</evidence>
<evidence type="ECO:0000256" key="11">
    <source>
        <dbReference type="SAM" id="MobiDB-lite"/>
    </source>
</evidence>
<dbReference type="OrthoDB" id="3224230at2"/>
<keyword evidence="10 12" id="KW-0472">Membrane</keyword>